<evidence type="ECO:0000313" key="15">
    <source>
        <dbReference type="EMBL" id="MYN04533.1"/>
    </source>
</evidence>
<evidence type="ECO:0000256" key="10">
    <source>
        <dbReference type="ARBA" id="ARBA00034923"/>
    </source>
</evidence>
<keyword evidence="6" id="KW-0238">DNA-binding</keyword>
<dbReference type="PROSITE" id="PS51217">
    <property type="entry name" value="UVRD_HELICASE_CTER"/>
    <property type="match status" value="1"/>
</dbReference>
<dbReference type="GO" id="GO:0043138">
    <property type="term" value="F:3'-5' DNA helicase activity"/>
    <property type="evidence" value="ECO:0007669"/>
    <property type="project" value="UniProtKB-EC"/>
</dbReference>
<dbReference type="SUPFAM" id="SSF52540">
    <property type="entry name" value="P-loop containing nucleoside triphosphate hydrolases"/>
    <property type="match status" value="1"/>
</dbReference>
<dbReference type="CDD" id="cd17932">
    <property type="entry name" value="DEXQc_UvrD"/>
    <property type="match status" value="1"/>
</dbReference>
<organism evidence="15 16">
    <name type="scientific">Pseudoduganella guangdongensis</name>
    <dbReference type="NCBI Taxonomy" id="2692179"/>
    <lineage>
        <taxon>Bacteria</taxon>
        <taxon>Pseudomonadati</taxon>
        <taxon>Pseudomonadota</taxon>
        <taxon>Betaproteobacteria</taxon>
        <taxon>Burkholderiales</taxon>
        <taxon>Oxalobacteraceae</taxon>
        <taxon>Telluria group</taxon>
        <taxon>Pseudoduganella</taxon>
    </lineage>
</organism>
<dbReference type="EMBL" id="WWCJ01000018">
    <property type="protein sequence ID" value="MYN04533.1"/>
    <property type="molecule type" value="Genomic_DNA"/>
</dbReference>
<dbReference type="InterPro" id="IPR027417">
    <property type="entry name" value="P-loop_NTPase"/>
</dbReference>
<comment type="similarity">
    <text evidence="1">Belongs to the helicase family. UvrD subfamily.</text>
</comment>
<dbReference type="InterPro" id="IPR010359">
    <property type="entry name" value="IrrE_HExxH"/>
</dbReference>
<dbReference type="InterPro" id="IPR014017">
    <property type="entry name" value="DNA_helicase_UvrD-like_C"/>
</dbReference>
<keyword evidence="16" id="KW-1185">Reference proteome</keyword>
<sequence length="1091" mass="120921">MRQELVGDAAFTAIDSKSLFANVESVLDIGVKAVASTSSVLKGGNATLRRKSKFIYYRRDLSWDDQAYLIAHELGHLRLDDISDETTNHVLASGVKPTSQSTAVVDSYGARERDELQKNTFGRELLLPRTVAKALFAQGWGPKKIAKVLGVPLEVARQQLLDAILLPEYVPPPPQDMPQPTPDQVSAINASEKHVNVVAGPGTGKTTTLVHRVKKLIEVDGVPPKKILVLTFTNKAAAELVERLQRSGVKGASEIWAGTFHAFGLEFLRKYYQHFQLPQDVTVADKITAITLTANALAGSTLEHYRRTDDPYEWLPKVAEAARRIKEELVSVQDYLESALKVCEDSQEAIYRDVATVANVYGGVLKEAKLVDFVDLVALPAIAIATDRSKFVDIADHYEHILVDEFQDMTTAMLSLIEGLSLNAKALWVVGDIRQAIYHWRGSSLNALLGFSDRFADAKLYVLTQNRRSSDEIIALTRSVGTHHPLQARLALPKVTGVLGKTGAVPSMGCASSRAEMWNGLIQGIESLHRAGVAYKDQAVLARKGGCVAAAAEALQSAGIPTVYIGDIAERDEIKDILAVVQLVVERQPRALLRVGLFTSPPMSLSDVQKVFETLTSNPDLQRMGWLKHAIPGASKNGELSQLDLRRRIGKFTWSMSPWDFICELILEQRFLLPDVDDLSLDGHLKRLAVWQFAYMSRISDGLRKRWTLHRFLNRLRLRQQINDSYVDRQLPPEANALDGVRVMTVHASKGLEFQTVHLCGVHGADFAGGNEPSPLLPPEAINSSPRDYQEESDIECHNLLYVAVSRAKQQLRIFESSDEFPYPFKRADALQHAIDEGALTLHALASLPKPPVQGSNQRPQQVGRAHVSFDEFRTYDRCPRQYMYRFIMQLGREVAPNAALQARATVIKALDIMARAGDFRNAITVFYTEWIRARLPEPQLDIQLWEQAWNACERGASVLAAVNGAHLVASADINGMTIELPWGVVTPAPGGHRLHTVGFYPSSAIELDKLRKIVGQMMSCTSTDLARIVEIHMFDLSRDNLLQIHPVGVYARSALNTRTIGMLNKEYGVSASDYPCKRCAYAYVCPSLMT</sequence>
<keyword evidence="7" id="KW-0413">Isomerase</keyword>
<dbReference type="InterPro" id="IPR013986">
    <property type="entry name" value="DExx_box_DNA_helicase_dom_sf"/>
</dbReference>
<dbReference type="Pfam" id="PF13361">
    <property type="entry name" value="UvrD_C"/>
    <property type="match status" value="1"/>
</dbReference>
<feature type="domain" description="UvrD-like helicase C-terminal" evidence="14">
    <location>
        <begin position="471"/>
        <end position="751"/>
    </location>
</feature>
<dbReference type="InterPro" id="IPR014016">
    <property type="entry name" value="UvrD-like_ATP-bd"/>
</dbReference>
<dbReference type="GO" id="GO:0016787">
    <property type="term" value="F:hydrolase activity"/>
    <property type="evidence" value="ECO:0007669"/>
    <property type="project" value="UniProtKB-UniRule"/>
</dbReference>
<dbReference type="Gene3D" id="3.40.50.300">
    <property type="entry name" value="P-loop containing nucleotide triphosphate hydrolases"/>
    <property type="match status" value="2"/>
</dbReference>
<evidence type="ECO:0000256" key="2">
    <source>
        <dbReference type="ARBA" id="ARBA00022741"/>
    </source>
</evidence>
<protein>
    <recommendedName>
        <fullName evidence="9">DNA 3'-5' helicase</fullName>
        <ecNumber evidence="9">5.6.2.4</ecNumber>
    </recommendedName>
    <alternativeName>
        <fullName evidence="10">DNA 3'-5' helicase II</fullName>
    </alternativeName>
</protein>
<evidence type="ECO:0000259" key="13">
    <source>
        <dbReference type="PROSITE" id="PS51198"/>
    </source>
</evidence>
<evidence type="ECO:0000256" key="8">
    <source>
        <dbReference type="ARBA" id="ARBA00034617"/>
    </source>
</evidence>
<keyword evidence="3 12" id="KW-0378">Hydrolase</keyword>
<dbReference type="Pfam" id="PF00580">
    <property type="entry name" value="UvrD-helicase"/>
    <property type="match status" value="1"/>
</dbReference>
<dbReference type="Proteomes" id="UP000448575">
    <property type="component" value="Unassembled WGS sequence"/>
</dbReference>
<keyword evidence="5 12" id="KW-0067">ATP-binding</keyword>
<evidence type="ECO:0000256" key="7">
    <source>
        <dbReference type="ARBA" id="ARBA00023235"/>
    </source>
</evidence>
<reference evidence="15 16" key="1">
    <citation type="submission" date="2019-12" db="EMBL/GenBank/DDBJ databases">
        <title>Novel species isolated from a subtropical stream in China.</title>
        <authorList>
            <person name="Lu H."/>
        </authorList>
    </citation>
    <scope>NUCLEOTIDE SEQUENCE [LARGE SCALE GENOMIC DNA]</scope>
    <source>
        <strain evidence="15 16">DS3</strain>
    </source>
</reference>
<dbReference type="GO" id="GO:0005524">
    <property type="term" value="F:ATP binding"/>
    <property type="evidence" value="ECO:0007669"/>
    <property type="project" value="UniProtKB-UniRule"/>
</dbReference>
<dbReference type="Pfam" id="PF06114">
    <property type="entry name" value="Peptidase_M78"/>
    <property type="match status" value="1"/>
</dbReference>
<evidence type="ECO:0000256" key="4">
    <source>
        <dbReference type="ARBA" id="ARBA00022806"/>
    </source>
</evidence>
<dbReference type="GO" id="GO:0003677">
    <property type="term" value="F:DNA binding"/>
    <property type="evidence" value="ECO:0007669"/>
    <property type="project" value="UniProtKB-KW"/>
</dbReference>
<feature type="binding site" evidence="12">
    <location>
        <begin position="199"/>
        <end position="206"/>
    </location>
    <ligand>
        <name>ATP</name>
        <dbReference type="ChEBI" id="CHEBI:30616"/>
    </ligand>
</feature>
<gene>
    <name evidence="15" type="ORF">GTP41_20790</name>
</gene>
<accession>A0A6N9HMW4</accession>
<comment type="catalytic activity">
    <reaction evidence="11">
        <text>ATP + H2O = ADP + phosphate + H(+)</text>
        <dbReference type="Rhea" id="RHEA:13065"/>
        <dbReference type="ChEBI" id="CHEBI:15377"/>
        <dbReference type="ChEBI" id="CHEBI:15378"/>
        <dbReference type="ChEBI" id="CHEBI:30616"/>
        <dbReference type="ChEBI" id="CHEBI:43474"/>
        <dbReference type="ChEBI" id="CHEBI:456216"/>
        <dbReference type="EC" id="5.6.2.4"/>
    </reaction>
</comment>
<evidence type="ECO:0000256" key="12">
    <source>
        <dbReference type="PROSITE-ProRule" id="PRU00560"/>
    </source>
</evidence>
<comment type="catalytic activity">
    <reaction evidence="8">
        <text>Couples ATP hydrolysis with the unwinding of duplex DNA by translocating in the 3'-5' direction.</text>
        <dbReference type="EC" id="5.6.2.4"/>
    </reaction>
</comment>
<dbReference type="Gene3D" id="1.10.486.10">
    <property type="entry name" value="PCRA, domain 4"/>
    <property type="match status" value="1"/>
</dbReference>
<dbReference type="PANTHER" id="PTHR11070">
    <property type="entry name" value="UVRD / RECB / PCRA DNA HELICASE FAMILY MEMBER"/>
    <property type="match status" value="1"/>
</dbReference>
<comment type="caution">
    <text evidence="15">The sequence shown here is derived from an EMBL/GenBank/DDBJ whole genome shotgun (WGS) entry which is preliminary data.</text>
</comment>
<evidence type="ECO:0000256" key="3">
    <source>
        <dbReference type="ARBA" id="ARBA00022801"/>
    </source>
</evidence>
<dbReference type="RefSeq" id="WP_161027496.1">
    <property type="nucleotide sequence ID" value="NZ_WWCJ01000018.1"/>
</dbReference>
<evidence type="ECO:0000256" key="6">
    <source>
        <dbReference type="ARBA" id="ARBA00023125"/>
    </source>
</evidence>
<name>A0A6N9HMW4_9BURK</name>
<proteinExistence type="inferred from homology"/>
<dbReference type="InterPro" id="IPR000212">
    <property type="entry name" value="DNA_helicase_UvrD/REP"/>
</dbReference>
<evidence type="ECO:0000256" key="11">
    <source>
        <dbReference type="ARBA" id="ARBA00048988"/>
    </source>
</evidence>
<evidence type="ECO:0000313" key="16">
    <source>
        <dbReference type="Proteomes" id="UP000448575"/>
    </source>
</evidence>
<keyword evidence="4 12" id="KW-0347">Helicase</keyword>
<dbReference type="EC" id="5.6.2.4" evidence="9"/>
<dbReference type="PANTHER" id="PTHR11070:SF2">
    <property type="entry name" value="ATP-DEPENDENT DNA HELICASE SRS2"/>
    <property type="match status" value="1"/>
</dbReference>
<dbReference type="PROSITE" id="PS51198">
    <property type="entry name" value="UVRD_HELICASE_ATP_BIND"/>
    <property type="match status" value="1"/>
</dbReference>
<dbReference type="AlphaFoldDB" id="A0A6N9HMW4"/>
<feature type="domain" description="UvrD-like helicase ATP-binding" evidence="13">
    <location>
        <begin position="178"/>
        <end position="470"/>
    </location>
</feature>
<dbReference type="Gene3D" id="1.10.10.160">
    <property type="match status" value="1"/>
</dbReference>
<evidence type="ECO:0000256" key="9">
    <source>
        <dbReference type="ARBA" id="ARBA00034808"/>
    </source>
</evidence>
<evidence type="ECO:0000256" key="1">
    <source>
        <dbReference type="ARBA" id="ARBA00009922"/>
    </source>
</evidence>
<evidence type="ECO:0000256" key="5">
    <source>
        <dbReference type="ARBA" id="ARBA00022840"/>
    </source>
</evidence>
<evidence type="ECO:0000259" key="14">
    <source>
        <dbReference type="PROSITE" id="PS51217"/>
    </source>
</evidence>
<keyword evidence="2 12" id="KW-0547">Nucleotide-binding</keyword>
<dbReference type="GO" id="GO:0000725">
    <property type="term" value="P:recombinational repair"/>
    <property type="evidence" value="ECO:0007669"/>
    <property type="project" value="TreeGrafter"/>
</dbReference>